<accession>A0A1X2GVY6</accession>
<dbReference type="EMBL" id="MCGT01000003">
    <property type="protein sequence ID" value="ORX61738.1"/>
    <property type="molecule type" value="Genomic_DNA"/>
</dbReference>
<organism evidence="2 3">
    <name type="scientific">Hesseltinella vesiculosa</name>
    <dbReference type="NCBI Taxonomy" id="101127"/>
    <lineage>
        <taxon>Eukaryota</taxon>
        <taxon>Fungi</taxon>
        <taxon>Fungi incertae sedis</taxon>
        <taxon>Mucoromycota</taxon>
        <taxon>Mucoromycotina</taxon>
        <taxon>Mucoromycetes</taxon>
        <taxon>Mucorales</taxon>
        <taxon>Cunninghamellaceae</taxon>
        <taxon>Hesseltinella</taxon>
    </lineage>
</organism>
<name>A0A1X2GVY6_9FUNG</name>
<dbReference type="AlphaFoldDB" id="A0A1X2GVY6"/>
<evidence type="ECO:0000313" key="3">
    <source>
        <dbReference type="Proteomes" id="UP000242146"/>
    </source>
</evidence>
<evidence type="ECO:0000313" key="2">
    <source>
        <dbReference type="EMBL" id="ORX61738.1"/>
    </source>
</evidence>
<keyword evidence="3" id="KW-1185">Reference proteome</keyword>
<sequence length="154" mass="17587">MCKLQKTWQFKDVDQELIQIIFTAKVDHKKNRMIVRFRSLSDKIKKVSADTRVETYWATKQKTSTLITAAEQADIASSGFHALLTAYTGSHFIEGGQQIGKIAIVCDLDNVCGNESRYRVSLPSNLENTRRHRRVSAPSNLEKIRRQHRAGRRG</sequence>
<protein>
    <submittedName>
        <fullName evidence="2">Uncharacterized protein</fullName>
    </submittedName>
</protein>
<comment type="caution">
    <text evidence="2">The sequence shown here is derived from an EMBL/GenBank/DDBJ whole genome shotgun (WGS) entry which is preliminary data.</text>
</comment>
<proteinExistence type="predicted"/>
<dbReference type="Proteomes" id="UP000242146">
    <property type="component" value="Unassembled WGS sequence"/>
</dbReference>
<feature type="compositionally biased region" description="Basic residues" evidence="1">
    <location>
        <begin position="145"/>
        <end position="154"/>
    </location>
</feature>
<reference evidence="2 3" key="1">
    <citation type="submission" date="2016-07" db="EMBL/GenBank/DDBJ databases">
        <title>Pervasive Adenine N6-methylation of Active Genes in Fungi.</title>
        <authorList>
            <consortium name="DOE Joint Genome Institute"/>
            <person name="Mondo S.J."/>
            <person name="Dannebaum R.O."/>
            <person name="Kuo R.C."/>
            <person name="Labutti K."/>
            <person name="Haridas S."/>
            <person name="Kuo A."/>
            <person name="Salamov A."/>
            <person name="Ahrendt S.R."/>
            <person name="Lipzen A."/>
            <person name="Sullivan W."/>
            <person name="Andreopoulos W.B."/>
            <person name="Clum A."/>
            <person name="Lindquist E."/>
            <person name="Daum C."/>
            <person name="Ramamoorthy G.K."/>
            <person name="Gryganskyi A."/>
            <person name="Culley D."/>
            <person name="Magnuson J.K."/>
            <person name="James T.Y."/>
            <person name="O'Malley M.A."/>
            <person name="Stajich J.E."/>
            <person name="Spatafora J.W."/>
            <person name="Visel A."/>
            <person name="Grigoriev I.V."/>
        </authorList>
    </citation>
    <scope>NUCLEOTIDE SEQUENCE [LARGE SCALE GENOMIC DNA]</scope>
    <source>
        <strain evidence="2 3">NRRL 3301</strain>
    </source>
</reference>
<gene>
    <name evidence="2" type="ORF">DM01DRAFT_1380569</name>
</gene>
<evidence type="ECO:0000256" key="1">
    <source>
        <dbReference type="SAM" id="MobiDB-lite"/>
    </source>
</evidence>
<feature type="region of interest" description="Disordered" evidence="1">
    <location>
        <begin position="129"/>
        <end position="154"/>
    </location>
</feature>